<dbReference type="GO" id="GO:0005925">
    <property type="term" value="C:focal adhesion"/>
    <property type="evidence" value="ECO:0007669"/>
    <property type="project" value="UniProtKB-SubCell"/>
</dbReference>
<comment type="subcellular location">
    <subcellularLocation>
        <location evidence="3">Cell junction</location>
        <location evidence="3">Focal adhesion</location>
    </subcellularLocation>
    <subcellularLocation>
        <location evidence="2">Cell membrane</location>
    </subcellularLocation>
    <subcellularLocation>
        <location evidence="4">Cytoplasm</location>
    </subcellularLocation>
    <subcellularLocation>
        <location evidence="1">Nucleus</location>
    </subcellularLocation>
</comment>
<comment type="function">
    <text evidence="15">Calcium-dependent phospholipid-binding protein that plays a role in ERBB2-mediated tumor cell migration in response to growth factor heregulin stimulation.</text>
</comment>
<dbReference type="AlphaFoldDB" id="T1G811"/>
<dbReference type="InterPro" id="IPR037768">
    <property type="entry name" value="C2B_Copine"/>
</dbReference>
<keyword evidence="7" id="KW-0963">Cytoplasm</keyword>
<dbReference type="OMA" id="IICIKRC"/>
<evidence type="ECO:0000256" key="6">
    <source>
        <dbReference type="ARBA" id="ARBA00022475"/>
    </source>
</evidence>
<evidence type="ECO:0000256" key="1">
    <source>
        <dbReference type="ARBA" id="ARBA00004123"/>
    </source>
</evidence>
<evidence type="ECO:0000256" key="10">
    <source>
        <dbReference type="ARBA" id="ARBA00022737"/>
    </source>
</evidence>
<dbReference type="InterPro" id="IPR036465">
    <property type="entry name" value="vWFA_dom_sf"/>
</dbReference>
<evidence type="ECO:0000256" key="5">
    <source>
        <dbReference type="ARBA" id="ARBA00009048"/>
    </source>
</evidence>
<dbReference type="FunFam" id="2.60.40.150:FF:000042">
    <property type="entry name" value="Copine 3"/>
    <property type="match status" value="1"/>
</dbReference>
<evidence type="ECO:0000256" key="17">
    <source>
        <dbReference type="ARBA" id="ARBA00074834"/>
    </source>
</evidence>
<reference evidence="21" key="3">
    <citation type="submission" date="2015-06" db="UniProtKB">
        <authorList>
            <consortium name="EnsemblMetazoa"/>
        </authorList>
    </citation>
    <scope>IDENTIFICATION</scope>
</reference>
<evidence type="ECO:0000256" key="11">
    <source>
        <dbReference type="ARBA" id="ARBA00022837"/>
    </source>
</evidence>
<evidence type="ECO:0000256" key="13">
    <source>
        <dbReference type="ARBA" id="ARBA00023136"/>
    </source>
</evidence>
<evidence type="ECO:0000256" key="15">
    <source>
        <dbReference type="ARBA" id="ARBA00058857"/>
    </source>
</evidence>
<dbReference type="InterPro" id="IPR010734">
    <property type="entry name" value="Copine_C"/>
</dbReference>
<comment type="similarity">
    <text evidence="5">Belongs to the copine family.</text>
</comment>
<evidence type="ECO:0000256" key="12">
    <source>
        <dbReference type="ARBA" id="ARBA00022949"/>
    </source>
</evidence>
<dbReference type="CDD" id="cd04047">
    <property type="entry name" value="C2B_Copine"/>
    <property type="match status" value="1"/>
</dbReference>
<dbReference type="GO" id="GO:0005737">
    <property type="term" value="C:cytoplasm"/>
    <property type="evidence" value="ECO:0007669"/>
    <property type="project" value="UniProtKB-SubCell"/>
</dbReference>
<dbReference type="InterPro" id="IPR000008">
    <property type="entry name" value="C2_dom"/>
</dbReference>
<dbReference type="Proteomes" id="UP000015101">
    <property type="component" value="Unassembled WGS sequence"/>
</dbReference>
<dbReference type="PANTHER" id="PTHR10857:SF102">
    <property type="entry name" value="C2 DOMAIN-CONTAINING PROTEIN"/>
    <property type="match status" value="1"/>
</dbReference>
<evidence type="ECO:0000313" key="20">
    <source>
        <dbReference type="EMBL" id="ESN89898.1"/>
    </source>
</evidence>
<dbReference type="InParanoid" id="T1G811"/>
<dbReference type="Pfam" id="PF07002">
    <property type="entry name" value="Copine"/>
    <property type="match status" value="1"/>
</dbReference>
<dbReference type="Gene3D" id="2.60.40.150">
    <property type="entry name" value="C2 domain"/>
    <property type="match status" value="2"/>
</dbReference>
<dbReference type="FunFam" id="2.60.40.150:FF:000099">
    <property type="entry name" value="Copine 3"/>
    <property type="match status" value="1"/>
</dbReference>
<dbReference type="EMBL" id="KB097792">
    <property type="protein sequence ID" value="ESN89898.1"/>
    <property type="molecule type" value="Genomic_DNA"/>
</dbReference>
<dbReference type="Pfam" id="PF00168">
    <property type="entry name" value="C2"/>
    <property type="match status" value="2"/>
</dbReference>
<evidence type="ECO:0000256" key="9">
    <source>
        <dbReference type="ARBA" id="ARBA00022723"/>
    </source>
</evidence>
<evidence type="ECO:0000256" key="14">
    <source>
        <dbReference type="ARBA" id="ARBA00023242"/>
    </source>
</evidence>
<dbReference type="RefSeq" id="XP_009031981.1">
    <property type="nucleotide sequence ID" value="XM_009033733.1"/>
</dbReference>
<dbReference type="KEGG" id="hro:HELRODRAFT_91226"/>
<dbReference type="OrthoDB" id="5855668at2759"/>
<keyword evidence="22" id="KW-1185">Reference proteome</keyword>
<dbReference type="GO" id="GO:0005634">
    <property type="term" value="C:nucleus"/>
    <property type="evidence" value="ECO:0007669"/>
    <property type="project" value="UniProtKB-SubCell"/>
</dbReference>
<feature type="domain" description="C2" evidence="19">
    <location>
        <begin position="130"/>
        <end position="253"/>
    </location>
</feature>
<evidence type="ECO:0000256" key="3">
    <source>
        <dbReference type="ARBA" id="ARBA00004246"/>
    </source>
</evidence>
<dbReference type="SMART" id="SM00239">
    <property type="entry name" value="C2"/>
    <property type="match status" value="2"/>
</dbReference>
<name>T1G811_HELRO</name>
<evidence type="ECO:0000313" key="21">
    <source>
        <dbReference type="EnsemblMetazoa" id="HelroP91226"/>
    </source>
</evidence>
<protein>
    <recommendedName>
        <fullName evidence="17">Copine-3</fullName>
    </recommendedName>
    <alternativeName>
        <fullName evidence="18">Copine III</fullName>
    </alternativeName>
</protein>
<dbReference type="STRING" id="6412.T1G811"/>
<evidence type="ECO:0000256" key="16">
    <source>
        <dbReference type="ARBA" id="ARBA00065466"/>
    </source>
</evidence>
<evidence type="ECO:0000256" key="7">
    <source>
        <dbReference type="ARBA" id="ARBA00022490"/>
    </source>
</evidence>
<dbReference type="SUPFAM" id="SSF53300">
    <property type="entry name" value="vWA-like"/>
    <property type="match status" value="1"/>
</dbReference>
<evidence type="ECO:0000256" key="18">
    <source>
        <dbReference type="ARBA" id="ARBA00076171"/>
    </source>
</evidence>
<dbReference type="HOGENOM" id="CLU_020452_3_2_1"/>
<keyword evidence="8" id="KW-0597">Phosphoprotein</keyword>
<reference evidence="20 22" key="2">
    <citation type="journal article" date="2013" name="Nature">
        <title>Insights into bilaterian evolution from three spiralian genomes.</title>
        <authorList>
            <person name="Simakov O."/>
            <person name="Marletaz F."/>
            <person name="Cho S.J."/>
            <person name="Edsinger-Gonzales E."/>
            <person name="Havlak P."/>
            <person name="Hellsten U."/>
            <person name="Kuo D.H."/>
            <person name="Larsson T."/>
            <person name="Lv J."/>
            <person name="Arendt D."/>
            <person name="Savage R."/>
            <person name="Osoegawa K."/>
            <person name="de Jong P."/>
            <person name="Grimwood J."/>
            <person name="Chapman J.A."/>
            <person name="Shapiro H."/>
            <person name="Aerts A."/>
            <person name="Otillar R.P."/>
            <person name="Terry A.Y."/>
            <person name="Boore J.L."/>
            <person name="Grigoriev I.V."/>
            <person name="Lindberg D.R."/>
            <person name="Seaver E.C."/>
            <person name="Weisblat D.A."/>
            <person name="Putnam N.H."/>
            <person name="Rokhsar D.S."/>
        </authorList>
    </citation>
    <scope>NUCLEOTIDE SEQUENCE</scope>
</reference>
<dbReference type="CDD" id="cd04048">
    <property type="entry name" value="C2A_Copine"/>
    <property type="match status" value="1"/>
</dbReference>
<dbReference type="InterPro" id="IPR045052">
    <property type="entry name" value="Copine"/>
</dbReference>
<gene>
    <name evidence="21" type="primary">20217208</name>
    <name evidence="20" type="ORF">HELRODRAFT_91226</name>
</gene>
<proteinExistence type="inferred from homology"/>
<keyword evidence="13" id="KW-0472">Membrane</keyword>
<sequence>MSSRLANKLTAEPVTKVDIFVSCHNLLNMDTFSKSDPCCVLYIFIAGRWIEHGRTEQIKNDLNPQFSKNFTVDYFFEEVQKIKFAVYDIDNTTPQLDDDDFLGQTECTLGELVSNSPLVYPLMKNGMRAGNGTIIVSVEQGKQKDLLLMKFSGSSLDKKDFFGLSDPFLEFNKKMLDGGYQVVHRTEYIKNTLDPVWKPFQISTSRLCNGNYRESVKVDCYDYNSNSSPDFIGSFETSVEELMSAATKPIQWPCVNPKKKAKKSSYKDSGTIHLLSCQISKQFSFLDFVFGGLHLKFCVAIDFTASNGNPQSPQSLHYLHPQYPNHYVRAIRSVGEVIKDYDSDQLFPCFGFGARIPPHMEVSHCFPLTFNEAHEHCYGIQGVLEAYYSSLPRLQLYGPTNFTPIIEHIGSLAAIAHNIRQSYLYYVLLIITDGVISDMSNTVRAIVKNSTLPLSIIIVGVGQAEFDAMDRLDSDDGLLRDQWGGVAQRDIVQFVPFRNFERASQEALAKQVLAELPDQVVSYYQANKIEPGKPRSDVDEQKVLL</sequence>
<organism evidence="21 22">
    <name type="scientific">Helobdella robusta</name>
    <name type="common">Californian leech</name>
    <dbReference type="NCBI Taxonomy" id="6412"/>
    <lineage>
        <taxon>Eukaryota</taxon>
        <taxon>Metazoa</taxon>
        <taxon>Spiralia</taxon>
        <taxon>Lophotrochozoa</taxon>
        <taxon>Annelida</taxon>
        <taxon>Clitellata</taxon>
        <taxon>Hirudinea</taxon>
        <taxon>Rhynchobdellida</taxon>
        <taxon>Glossiphoniidae</taxon>
        <taxon>Helobdella</taxon>
    </lineage>
</organism>
<keyword evidence="9" id="KW-0479">Metal-binding</keyword>
<feature type="domain" description="C2" evidence="19">
    <location>
        <begin position="1"/>
        <end position="122"/>
    </location>
</feature>
<dbReference type="GO" id="GO:0005886">
    <property type="term" value="C:plasma membrane"/>
    <property type="evidence" value="ECO:0000318"/>
    <property type="project" value="GO_Central"/>
</dbReference>
<evidence type="ECO:0000256" key="2">
    <source>
        <dbReference type="ARBA" id="ARBA00004236"/>
    </source>
</evidence>
<accession>T1G811</accession>
<reference evidence="22" key="1">
    <citation type="submission" date="2012-12" db="EMBL/GenBank/DDBJ databases">
        <authorList>
            <person name="Hellsten U."/>
            <person name="Grimwood J."/>
            <person name="Chapman J.A."/>
            <person name="Shapiro H."/>
            <person name="Aerts A."/>
            <person name="Otillar R.P."/>
            <person name="Terry A.Y."/>
            <person name="Boore J.L."/>
            <person name="Simakov O."/>
            <person name="Marletaz F."/>
            <person name="Cho S.-J."/>
            <person name="Edsinger-Gonzales E."/>
            <person name="Havlak P."/>
            <person name="Kuo D.-H."/>
            <person name="Larsson T."/>
            <person name="Lv J."/>
            <person name="Arendt D."/>
            <person name="Savage R."/>
            <person name="Osoegawa K."/>
            <person name="de Jong P."/>
            <person name="Lindberg D.R."/>
            <person name="Seaver E.C."/>
            <person name="Weisblat D.A."/>
            <person name="Putnam N.H."/>
            <person name="Grigoriev I.V."/>
            <person name="Rokhsar D.S."/>
        </authorList>
    </citation>
    <scope>NUCLEOTIDE SEQUENCE</scope>
</reference>
<dbReference type="GO" id="GO:0005544">
    <property type="term" value="F:calcium-dependent phospholipid binding"/>
    <property type="evidence" value="ECO:0000318"/>
    <property type="project" value="GO_Central"/>
</dbReference>
<dbReference type="PANTHER" id="PTHR10857">
    <property type="entry name" value="COPINE"/>
    <property type="match status" value="1"/>
</dbReference>
<dbReference type="SUPFAM" id="SSF49562">
    <property type="entry name" value="C2 domain (Calcium/lipid-binding domain, CaLB)"/>
    <property type="match status" value="2"/>
</dbReference>
<keyword evidence="10" id="KW-0677">Repeat</keyword>
<dbReference type="CTD" id="20217208"/>
<keyword evidence="12" id="KW-0965">Cell junction</keyword>
<evidence type="ECO:0000259" key="19">
    <source>
        <dbReference type="PROSITE" id="PS50004"/>
    </source>
</evidence>
<dbReference type="EMBL" id="AMQM01008537">
    <property type="status" value="NOT_ANNOTATED_CDS"/>
    <property type="molecule type" value="Genomic_DNA"/>
</dbReference>
<dbReference type="EnsemblMetazoa" id="HelroT91226">
    <property type="protein sequence ID" value="HelroP91226"/>
    <property type="gene ID" value="HelroG91226"/>
</dbReference>
<dbReference type="GO" id="GO:0046872">
    <property type="term" value="F:metal ion binding"/>
    <property type="evidence" value="ECO:0007669"/>
    <property type="project" value="UniProtKB-KW"/>
</dbReference>
<dbReference type="PROSITE" id="PS50004">
    <property type="entry name" value="C2"/>
    <property type="match status" value="2"/>
</dbReference>
<evidence type="ECO:0000313" key="22">
    <source>
        <dbReference type="Proteomes" id="UP000015101"/>
    </source>
</evidence>
<dbReference type="GO" id="GO:0071277">
    <property type="term" value="P:cellular response to calcium ion"/>
    <property type="evidence" value="ECO:0000318"/>
    <property type="project" value="GO_Central"/>
</dbReference>
<evidence type="ECO:0000256" key="4">
    <source>
        <dbReference type="ARBA" id="ARBA00004496"/>
    </source>
</evidence>
<dbReference type="InterPro" id="IPR035892">
    <property type="entry name" value="C2_domain_sf"/>
</dbReference>
<dbReference type="GeneID" id="20217208"/>
<keyword evidence="14" id="KW-0539">Nucleus</keyword>
<evidence type="ECO:0000256" key="8">
    <source>
        <dbReference type="ARBA" id="ARBA00022553"/>
    </source>
</evidence>
<keyword evidence="6" id="KW-1003">Cell membrane</keyword>
<dbReference type="eggNOG" id="KOG1327">
    <property type="taxonomic scope" value="Eukaryota"/>
</dbReference>
<comment type="subunit">
    <text evidence="16">Monomer. Interacts with ERBB2 (preferentially with the tyrosine phosphorylated form); this interaction occurs at the cell membrane and is increased in a growth factor heregulin-dependent manner. Interacts with SHC1; this interaction may mediate the binding of CPNE3 with ERBB2. Interacts with RACK1.</text>
</comment>
<keyword evidence="11" id="KW-0106">Calcium</keyword>